<gene>
    <name evidence="1" type="ORF">PoB_000590400</name>
</gene>
<evidence type="ECO:0000313" key="2">
    <source>
        <dbReference type="Proteomes" id="UP000735302"/>
    </source>
</evidence>
<sequence length="92" mass="10076">MKVQTRNNRAGNPAKRLIVSQGFLVSSAVQLTNRRGKTETGAAMITSQPVMANEVCHTNKHISLHRVVGNCSSPSQTDISTNWEEIVTKLTK</sequence>
<keyword evidence="2" id="KW-1185">Reference proteome</keyword>
<proteinExistence type="predicted"/>
<accession>A0AAV3YAS7</accession>
<comment type="caution">
    <text evidence="1">The sequence shown here is derived from an EMBL/GenBank/DDBJ whole genome shotgun (WGS) entry which is preliminary data.</text>
</comment>
<evidence type="ECO:0000313" key="1">
    <source>
        <dbReference type="EMBL" id="GFN79398.1"/>
    </source>
</evidence>
<protein>
    <submittedName>
        <fullName evidence="1">Uncharacterized protein</fullName>
    </submittedName>
</protein>
<organism evidence="1 2">
    <name type="scientific">Plakobranchus ocellatus</name>
    <dbReference type="NCBI Taxonomy" id="259542"/>
    <lineage>
        <taxon>Eukaryota</taxon>
        <taxon>Metazoa</taxon>
        <taxon>Spiralia</taxon>
        <taxon>Lophotrochozoa</taxon>
        <taxon>Mollusca</taxon>
        <taxon>Gastropoda</taxon>
        <taxon>Heterobranchia</taxon>
        <taxon>Euthyneura</taxon>
        <taxon>Panpulmonata</taxon>
        <taxon>Sacoglossa</taxon>
        <taxon>Placobranchoidea</taxon>
        <taxon>Plakobranchidae</taxon>
        <taxon>Plakobranchus</taxon>
    </lineage>
</organism>
<reference evidence="1 2" key="1">
    <citation type="journal article" date="2021" name="Elife">
        <title>Chloroplast acquisition without the gene transfer in kleptoplastic sea slugs, Plakobranchus ocellatus.</title>
        <authorList>
            <person name="Maeda T."/>
            <person name="Takahashi S."/>
            <person name="Yoshida T."/>
            <person name="Shimamura S."/>
            <person name="Takaki Y."/>
            <person name="Nagai Y."/>
            <person name="Toyoda A."/>
            <person name="Suzuki Y."/>
            <person name="Arimoto A."/>
            <person name="Ishii H."/>
            <person name="Satoh N."/>
            <person name="Nishiyama T."/>
            <person name="Hasebe M."/>
            <person name="Maruyama T."/>
            <person name="Minagawa J."/>
            <person name="Obokata J."/>
            <person name="Shigenobu S."/>
        </authorList>
    </citation>
    <scope>NUCLEOTIDE SEQUENCE [LARGE SCALE GENOMIC DNA]</scope>
</reference>
<dbReference type="AlphaFoldDB" id="A0AAV3YAS7"/>
<name>A0AAV3YAS7_9GAST</name>
<dbReference type="Proteomes" id="UP000735302">
    <property type="component" value="Unassembled WGS sequence"/>
</dbReference>
<dbReference type="EMBL" id="BLXT01000663">
    <property type="protein sequence ID" value="GFN79398.1"/>
    <property type="molecule type" value="Genomic_DNA"/>
</dbReference>